<accession>A0A7J7J5U5</accession>
<dbReference type="Proteomes" id="UP000593567">
    <property type="component" value="Unassembled WGS sequence"/>
</dbReference>
<proteinExistence type="predicted"/>
<sequence>MTQVRQQSNIFVACQCCRNFVDEGATWQTVQPSKHSLSCRKVFHSSLTPGLFTLHCQHGCSDACNARLYLAVAGVNTQVAEQSNSRLNKLRGHCLLNDRM</sequence>
<dbReference type="AlphaFoldDB" id="A0A7J7J5U5"/>
<gene>
    <name evidence="1" type="ORF">EB796_020601</name>
</gene>
<name>A0A7J7J5U5_BUGNE</name>
<dbReference type="OrthoDB" id="10071442at2759"/>
<reference evidence="1" key="1">
    <citation type="submission" date="2020-06" db="EMBL/GenBank/DDBJ databases">
        <title>Draft genome of Bugula neritina, a colonial animal packing powerful symbionts and potential medicines.</title>
        <authorList>
            <person name="Rayko M."/>
        </authorList>
    </citation>
    <scope>NUCLEOTIDE SEQUENCE [LARGE SCALE GENOMIC DNA]</scope>
    <source>
        <strain evidence="1">Kwan_BN1</strain>
    </source>
</reference>
<comment type="caution">
    <text evidence="1">The sequence shown here is derived from an EMBL/GenBank/DDBJ whole genome shotgun (WGS) entry which is preliminary data.</text>
</comment>
<keyword evidence="2" id="KW-1185">Reference proteome</keyword>
<protein>
    <submittedName>
        <fullName evidence="1">Uncharacterized protein</fullName>
    </submittedName>
</protein>
<dbReference type="EMBL" id="VXIV02003134">
    <property type="protein sequence ID" value="KAF6021094.1"/>
    <property type="molecule type" value="Genomic_DNA"/>
</dbReference>
<evidence type="ECO:0000313" key="1">
    <source>
        <dbReference type="EMBL" id="KAF6021094.1"/>
    </source>
</evidence>
<evidence type="ECO:0000313" key="2">
    <source>
        <dbReference type="Proteomes" id="UP000593567"/>
    </source>
</evidence>
<organism evidence="1 2">
    <name type="scientific">Bugula neritina</name>
    <name type="common">Brown bryozoan</name>
    <name type="synonym">Sertularia neritina</name>
    <dbReference type="NCBI Taxonomy" id="10212"/>
    <lineage>
        <taxon>Eukaryota</taxon>
        <taxon>Metazoa</taxon>
        <taxon>Spiralia</taxon>
        <taxon>Lophotrochozoa</taxon>
        <taxon>Bryozoa</taxon>
        <taxon>Gymnolaemata</taxon>
        <taxon>Cheilostomatida</taxon>
        <taxon>Flustrina</taxon>
        <taxon>Buguloidea</taxon>
        <taxon>Bugulidae</taxon>
        <taxon>Bugula</taxon>
    </lineage>
</organism>